<organism evidence="6 7">
    <name type="scientific">Pararge aegeria aegeria</name>
    <dbReference type="NCBI Taxonomy" id="348720"/>
    <lineage>
        <taxon>Eukaryota</taxon>
        <taxon>Metazoa</taxon>
        <taxon>Ecdysozoa</taxon>
        <taxon>Arthropoda</taxon>
        <taxon>Hexapoda</taxon>
        <taxon>Insecta</taxon>
        <taxon>Pterygota</taxon>
        <taxon>Neoptera</taxon>
        <taxon>Endopterygota</taxon>
        <taxon>Lepidoptera</taxon>
        <taxon>Glossata</taxon>
        <taxon>Ditrysia</taxon>
        <taxon>Papilionoidea</taxon>
        <taxon>Nymphalidae</taxon>
        <taxon>Satyrinae</taxon>
        <taxon>Satyrini</taxon>
        <taxon>Parargina</taxon>
        <taxon>Pararge</taxon>
    </lineage>
</organism>
<dbReference type="Pfam" id="PF02535">
    <property type="entry name" value="Zip"/>
    <property type="match status" value="1"/>
</dbReference>
<keyword evidence="4 5" id="KW-0472">Membrane</keyword>
<evidence type="ECO:0000256" key="3">
    <source>
        <dbReference type="ARBA" id="ARBA00022989"/>
    </source>
</evidence>
<reference evidence="6" key="1">
    <citation type="submission" date="2022-03" db="EMBL/GenBank/DDBJ databases">
        <authorList>
            <person name="Lindestad O."/>
        </authorList>
    </citation>
    <scope>NUCLEOTIDE SEQUENCE</scope>
</reference>
<keyword evidence="7" id="KW-1185">Reference proteome</keyword>
<evidence type="ECO:0000256" key="1">
    <source>
        <dbReference type="ARBA" id="ARBA00004141"/>
    </source>
</evidence>
<sequence>MADLEPMHGENDTEGVIVAKGVSMVVLFCACMICGLVPMFVARRFNWITPDEAGSLKSKNKIVMTLLSFGGGVLLSTTFLHLLPEVDHNIIHLQGEYY</sequence>
<keyword evidence="2 5" id="KW-0812">Transmembrane</keyword>
<dbReference type="EMBL" id="CAKXAJ010025826">
    <property type="protein sequence ID" value="CAH2244448.1"/>
    <property type="molecule type" value="Genomic_DNA"/>
</dbReference>
<protein>
    <submittedName>
        <fullName evidence="6">Jg1512 protein</fullName>
    </submittedName>
</protein>
<dbReference type="InterPro" id="IPR003689">
    <property type="entry name" value="ZIP"/>
</dbReference>
<dbReference type="GO" id="GO:0016020">
    <property type="term" value="C:membrane"/>
    <property type="evidence" value="ECO:0007669"/>
    <property type="project" value="UniProtKB-SubCell"/>
</dbReference>
<dbReference type="AlphaFoldDB" id="A0A8S4S2U2"/>
<evidence type="ECO:0000256" key="4">
    <source>
        <dbReference type="ARBA" id="ARBA00023136"/>
    </source>
</evidence>
<keyword evidence="3 5" id="KW-1133">Transmembrane helix</keyword>
<accession>A0A8S4S2U2</accession>
<feature type="transmembrane region" description="Helical" evidence="5">
    <location>
        <begin position="62"/>
        <end position="83"/>
    </location>
</feature>
<name>A0A8S4S2U2_9NEOP</name>
<dbReference type="Proteomes" id="UP000838756">
    <property type="component" value="Unassembled WGS sequence"/>
</dbReference>
<gene>
    <name evidence="6" type="primary">jg1512</name>
    <name evidence="6" type="ORF">PAEG_LOCUS20392</name>
</gene>
<comment type="caution">
    <text evidence="6">The sequence shown here is derived from an EMBL/GenBank/DDBJ whole genome shotgun (WGS) entry which is preliminary data.</text>
</comment>
<evidence type="ECO:0000256" key="2">
    <source>
        <dbReference type="ARBA" id="ARBA00022692"/>
    </source>
</evidence>
<dbReference type="OrthoDB" id="448280at2759"/>
<evidence type="ECO:0000313" key="6">
    <source>
        <dbReference type="EMBL" id="CAH2244448.1"/>
    </source>
</evidence>
<proteinExistence type="predicted"/>
<feature type="transmembrane region" description="Helical" evidence="5">
    <location>
        <begin position="17"/>
        <end position="41"/>
    </location>
</feature>
<evidence type="ECO:0000313" key="7">
    <source>
        <dbReference type="Proteomes" id="UP000838756"/>
    </source>
</evidence>
<evidence type="ECO:0000256" key="5">
    <source>
        <dbReference type="SAM" id="Phobius"/>
    </source>
</evidence>
<dbReference type="GO" id="GO:0046873">
    <property type="term" value="F:metal ion transmembrane transporter activity"/>
    <property type="evidence" value="ECO:0007669"/>
    <property type="project" value="InterPro"/>
</dbReference>
<comment type="subcellular location">
    <subcellularLocation>
        <location evidence="1">Membrane</location>
        <topology evidence="1">Multi-pass membrane protein</topology>
    </subcellularLocation>
</comment>